<accession>A0A8H6M3G2</accession>
<proteinExistence type="predicted"/>
<gene>
    <name evidence="2" type="ORF">DFP72DRAFT_1135666</name>
</gene>
<dbReference type="SUPFAM" id="SSF53474">
    <property type="entry name" value="alpha/beta-Hydrolases"/>
    <property type="match status" value="1"/>
</dbReference>
<dbReference type="Gene3D" id="3.40.50.1820">
    <property type="entry name" value="alpha/beta hydrolase"/>
    <property type="match status" value="1"/>
</dbReference>
<name>A0A8H6M3G2_9AGAR</name>
<organism evidence="2 3">
    <name type="scientific">Ephemerocybe angulata</name>
    <dbReference type="NCBI Taxonomy" id="980116"/>
    <lineage>
        <taxon>Eukaryota</taxon>
        <taxon>Fungi</taxon>
        <taxon>Dikarya</taxon>
        <taxon>Basidiomycota</taxon>
        <taxon>Agaricomycotina</taxon>
        <taxon>Agaricomycetes</taxon>
        <taxon>Agaricomycetidae</taxon>
        <taxon>Agaricales</taxon>
        <taxon>Agaricineae</taxon>
        <taxon>Psathyrellaceae</taxon>
        <taxon>Ephemerocybe</taxon>
    </lineage>
</organism>
<keyword evidence="3" id="KW-1185">Reference proteome</keyword>
<dbReference type="Pfam" id="PF12697">
    <property type="entry name" value="Abhydrolase_6"/>
    <property type="match status" value="1"/>
</dbReference>
<comment type="caution">
    <text evidence="2">The sequence shown here is derived from an EMBL/GenBank/DDBJ whole genome shotgun (WGS) entry which is preliminary data.</text>
</comment>
<dbReference type="EMBL" id="JACGCI010000048">
    <property type="protein sequence ID" value="KAF6751789.1"/>
    <property type="molecule type" value="Genomic_DNA"/>
</dbReference>
<dbReference type="GO" id="GO:0016787">
    <property type="term" value="F:hydrolase activity"/>
    <property type="evidence" value="ECO:0007669"/>
    <property type="project" value="UniProtKB-KW"/>
</dbReference>
<dbReference type="AlphaFoldDB" id="A0A8H6M3G2"/>
<sequence length="459" mass="51915">MKPNSYPPTPVEAWTAVDPRPLLSIYPPSEPLERPALPTKQRSPSFEAPYTLSTHIIPACYLRKGRFLPVPPSPPTNGVPKDEKARIMQQYKYDLRVARGAMLTDGYPKVLWNCLNRYARKGLNQSNKTGLTLFFAHANGFPKEIWEPTLATLLSSQASILIDEVWCWESIQHGDAALINRESISRYFDWSDNSRDMISFWTNFLPSETSSRVLPLHLPRVSEQETKRRLEVGFQSRKLMIVGHSYGGCTSTLATENYPHLVDSLILIDPVIAKPYASDSEVFQMSNAKTDALLMGSLTRRDTWKSREEVLTSYLRSPFFQAWHPDVLKIYIEAGIYDTTDAEGNSVVKLKMPGIYESIVFSERTVQLETWQNLANIPERIPLRWIVPGRSDADEFGPPGATGERCWSRPKNASNIRIAGAGHLIAQESPAEVGEDLRDFILEVYSDLYSQKSVPRPNL</sequence>
<reference evidence="2 3" key="1">
    <citation type="submission" date="2020-07" db="EMBL/GenBank/DDBJ databases">
        <title>Comparative genomics of pyrophilous fungi reveals a link between fire events and developmental genes.</title>
        <authorList>
            <consortium name="DOE Joint Genome Institute"/>
            <person name="Steindorff A.S."/>
            <person name="Carver A."/>
            <person name="Calhoun S."/>
            <person name="Stillman K."/>
            <person name="Liu H."/>
            <person name="Lipzen A."/>
            <person name="Pangilinan J."/>
            <person name="Labutti K."/>
            <person name="Bruns T.D."/>
            <person name="Grigoriev I.V."/>
        </authorList>
    </citation>
    <scope>NUCLEOTIDE SEQUENCE [LARGE SCALE GENOMIC DNA]</scope>
    <source>
        <strain evidence="2 3">CBS 144469</strain>
    </source>
</reference>
<feature type="domain" description="AB hydrolase-1" evidence="1">
    <location>
        <begin position="133"/>
        <end position="433"/>
    </location>
</feature>
<dbReference type="Proteomes" id="UP000521943">
    <property type="component" value="Unassembled WGS sequence"/>
</dbReference>
<dbReference type="InterPro" id="IPR029058">
    <property type="entry name" value="AB_hydrolase_fold"/>
</dbReference>
<evidence type="ECO:0000313" key="3">
    <source>
        <dbReference type="Proteomes" id="UP000521943"/>
    </source>
</evidence>
<evidence type="ECO:0000259" key="1">
    <source>
        <dbReference type="Pfam" id="PF12697"/>
    </source>
</evidence>
<protein>
    <submittedName>
        <fullName evidence="2">Alpha/Beta hydrolase protein</fullName>
    </submittedName>
</protein>
<dbReference type="InterPro" id="IPR000073">
    <property type="entry name" value="AB_hydrolase_1"/>
</dbReference>
<evidence type="ECO:0000313" key="2">
    <source>
        <dbReference type="EMBL" id="KAF6751789.1"/>
    </source>
</evidence>
<keyword evidence="2" id="KW-0378">Hydrolase</keyword>
<dbReference type="OrthoDB" id="94039at2759"/>